<feature type="binding site" evidence="7">
    <location>
        <position position="25"/>
    </location>
    <ligand>
        <name>3-phosphoshikimate</name>
        <dbReference type="ChEBI" id="CHEBI:145989"/>
    </ligand>
</feature>
<evidence type="ECO:0000259" key="8">
    <source>
        <dbReference type="Pfam" id="PF00275"/>
    </source>
</evidence>
<dbReference type="GO" id="GO:0003866">
    <property type="term" value="F:3-phosphoshikimate 1-carboxyvinyltransferase activity"/>
    <property type="evidence" value="ECO:0007669"/>
    <property type="project" value="UniProtKB-UniRule"/>
</dbReference>
<feature type="binding site" evidence="7">
    <location>
        <position position="170"/>
    </location>
    <ligand>
        <name>3-phosphoshikimate</name>
        <dbReference type="ChEBI" id="CHEBI:145989"/>
    </ligand>
</feature>
<gene>
    <name evidence="7 9" type="primary">aroA</name>
    <name evidence="9" type="ORF">IAB73_09105</name>
</gene>
<proteinExistence type="inferred from homology"/>
<feature type="binding site" evidence="7">
    <location>
        <position position="320"/>
    </location>
    <ligand>
        <name>3-phosphoshikimate</name>
        <dbReference type="ChEBI" id="CHEBI:145989"/>
    </ligand>
</feature>
<dbReference type="InterPro" id="IPR013792">
    <property type="entry name" value="RNA3'P_cycl/enolpyr_Trfase_a/b"/>
</dbReference>
<feature type="binding site" evidence="7">
    <location>
        <position position="393"/>
    </location>
    <ligand>
        <name>phosphoenolpyruvate</name>
        <dbReference type="ChEBI" id="CHEBI:58702"/>
    </ligand>
</feature>
<keyword evidence="5 7" id="KW-0057">Aromatic amino acid biosynthesis</keyword>
<dbReference type="PANTHER" id="PTHR21090:SF5">
    <property type="entry name" value="PENTAFUNCTIONAL AROM POLYPEPTIDE"/>
    <property type="match status" value="1"/>
</dbReference>
<sequence>MIRAIQPAALGGTLRVMPSKSASHRAVLAAALASEPCEVAPLQLSADVEATLRCARALGLLADCALEPLSGAQEGFVRARLRGGGVPASPGLREADCGESGSTLRFFMPLALDGRGPVRLIGHGRLMERPQDVYRALFAAMDVRWEDGPGSLTLDGRLQGGRMRLRGDVSSQFVTGLLYALPLCAQDSTLTLTTPLESGAYVALTREMLARFGVRSAWRDERTLFVPGGQRYRSPGRVQVEGDWSHAAFYLVAGATAGAPQGVRLTGLLPDSTQGDRAVVQVLRAMGADIRWADSPDGPALCAYPSRLTGTTIDAAQIPDLVPALCVAACAAQGVTRIVNAGRLRIKECDRLAAMREGLCRMGADVRETPDGLTVQGGARLHGAAVDAWNDHRIAMALCVAAASCEGGTALSGAESVRKSAPAFYREYASLGGMTHALDVGE</sequence>
<feature type="binding site" evidence="7">
    <location>
        <position position="20"/>
    </location>
    <ligand>
        <name>phosphoenolpyruvate</name>
        <dbReference type="ChEBI" id="CHEBI:58702"/>
    </ligand>
</feature>
<feature type="binding site" evidence="7">
    <location>
        <position position="20"/>
    </location>
    <ligand>
        <name>3-phosphoshikimate</name>
        <dbReference type="ChEBI" id="CHEBI:145989"/>
    </ligand>
</feature>
<comment type="similarity">
    <text evidence="2 7">Belongs to the EPSP synthase family.</text>
</comment>
<comment type="pathway">
    <text evidence="1 7">Metabolic intermediate biosynthesis; chorismate biosynthesis; chorismate from D-erythrose 4-phosphate and phosphoenolpyruvate: step 6/7.</text>
</comment>
<evidence type="ECO:0000256" key="5">
    <source>
        <dbReference type="ARBA" id="ARBA00023141"/>
    </source>
</evidence>
<evidence type="ECO:0000256" key="3">
    <source>
        <dbReference type="ARBA" id="ARBA00022605"/>
    </source>
</evidence>
<comment type="subunit">
    <text evidence="7">Monomer.</text>
</comment>
<dbReference type="GO" id="GO:0008652">
    <property type="term" value="P:amino acid biosynthetic process"/>
    <property type="evidence" value="ECO:0007669"/>
    <property type="project" value="UniProtKB-KW"/>
</dbReference>
<feature type="binding site" evidence="7">
    <location>
        <position position="172"/>
    </location>
    <ligand>
        <name>phosphoenolpyruvate</name>
        <dbReference type="ChEBI" id="CHEBI:58702"/>
    </ligand>
</feature>
<dbReference type="AlphaFoldDB" id="A0A9D1CSA8"/>
<feature type="binding site" evidence="7">
    <location>
        <position position="171"/>
    </location>
    <ligand>
        <name>3-phosphoshikimate</name>
        <dbReference type="ChEBI" id="CHEBI:145989"/>
    </ligand>
</feature>
<evidence type="ECO:0000256" key="2">
    <source>
        <dbReference type="ARBA" id="ARBA00009948"/>
    </source>
</evidence>
<dbReference type="GO" id="GO:0009073">
    <property type="term" value="P:aromatic amino acid family biosynthetic process"/>
    <property type="evidence" value="ECO:0007669"/>
    <property type="project" value="UniProtKB-KW"/>
</dbReference>
<accession>A0A9D1CSA8</accession>
<dbReference type="NCBIfam" id="TIGR01356">
    <property type="entry name" value="aroA"/>
    <property type="match status" value="1"/>
</dbReference>
<comment type="caution">
    <text evidence="7">Lacks conserved residue(s) required for the propagation of feature annotation.</text>
</comment>
<dbReference type="GO" id="GO:0009423">
    <property type="term" value="P:chorismate biosynthetic process"/>
    <property type="evidence" value="ECO:0007669"/>
    <property type="project" value="UniProtKB-UniRule"/>
</dbReference>
<feature type="active site" description="Proton acceptor" evidence="7">
    <location>
        <position position="320"/>
    </location>
</feature>
<evidence type="ECO:0000256" key="7">
    <source>
        <dbReference type="HAMAP-Rule" id="MF_00210"/>
    </source>
</evidence>
<evidence type="ECO:0000256" key="6">
    <source>
        <dbReference type="ARBA" id="ARBA00044633"/>
    </source>
</evidence>
<reference evidence="9" key="2">
    <citation type="journal article" date="2021" name="PeerJ">
        <title>Extensive microbial diversity within the chicken gut microbiome revealed by metagenomics and culture.</title>
        <authorList>
            <person name="Gilroy R."/>
            <person name="Ravi A."/>
            <person name="Getino M."/>
            <person name="Pursley I."/>
            <person name="Horton D.L."/>
            <person name="Alikhan N.F."/>
            <person name="Baker D."/>
            <person name="Gharbi K."/>
            <person name="Hall N."/>
            <person name="Watson M."/>
            <person name="Adriaenssens E.M."/>
            <person name="Foster-Nyarko E."/>
            <person name="Jarju S."/>
            <person name="Secka A."/>
            <person name="Antonio M."/>
            <person name="Oren A."/>
            <person name="Chaudhuri R.R."/>
            <person name="La Ragione R."/>
            <person name="Hildebrand F."/>
            <person name="Pallen M.J."/>
        </authorList>
    </citation>
    <scope>NUCLEOTIDE SEQUENCE</scope>
    <source>
        <strain evidence="9">ChiSxjej2B14-6234</strain>
    </source>
</reference>
<dbReference type="InterPro" id="IPR023193">
    <property type="entry name" value="EPSP_synthase_CS"/>
</dbReference>
<organism evidence="9 10">
    <name type="scientific">Candidatus Onthenecus intestinigallinarum</name>
    <dbReference type="NCBI Taxonomy" id="2840875"/>
    <lineage>
        <taxon>Bacteria</taxon>
        <taxon>Bacillati</taxon>
        <taxon>Bacillota</taxon>
        <taxon>Clostridia</taxon>
        <taxon>Eubacteriales</taxon>
        <taxon>Candidatus Onthenecus</taxon>
    </lineage>
</organism>
<comment type="catalytic activity">
    <reaction evidence="6">
        <text>3-phosphoshikimate + phosphoenolpyruvate = 5-O-(1-carboxyvinyl)-3-phosphoshikimate + phosphate</text>
        <dbReference type="Rhea" id="RHEA:21256"/>
        <dbReference type="ChEBI" id="CHEBI:43474"/>
        <dbReference type="ChEBI" id="CHEBI:57701"/>
        <dbReference type="ChEBI" id="CHEBI:58702"/>
        <dbReference type="ChEBI" id="CHEBI:145989"/>
        <dbReference type="EC" id="2.5.1.19"/>
    </reaction>
    <physiologicalReaction direction="left-to-right" evidence="6">
        <dbReference type="Rhea" id="RHEA:21257"/>
    </physiologicalReaction>
</comment>
<evidence type="ECO:0000256" key="1">
    <source>
        <dbReference type="ARBA" id="ARBA00004811"/>
    </source>
</evidence>
<dbReference type="GO" id="GO:0005737">
    <property type="term" value="C:cytoplasm"/>
    <property type="evidence" value="ECO:0007669"/>
    <property type="project" value="UniProtKB-SubCell"/>
</dbReference>
<dbReference type="PIRSF" id="PIRSF000505">
    <property type="entry name" value="EPSPS"/>
    <property type="match status" value="1"/>
</dbReference>
<dbReference type="SUPFAM" id="SSF55205">
    <property type="entry name" value="EPT/RTPC-like"/>
    <property type="match status" value="1"/>
</dbReference>
<dbReference type="PROSITE" id="PS00885">
    <property type="entry name" value="EPSP_SYNTHASE_2"/>
    <property type="match status" value="1"/>
</dbReference>
<protein>
    <recommendedName>
        <fullName evidence="7">3-phosphoshikimate 1-carboxyvinyltransferase</fullName>
        <ecNumber evidence="7">2.5.1.19</ecNumber>
    </recommendedName>
    <alternativeName>
        <fullName evidence="7">5-enolpyruvylshikimate-3-phosphate synthase</fullName>
        <shortName evidence="7">EPSP synthase</shortName>
        <shortName evidence="7">EPSPS</shortName>
    </alternativeName>
</protein>
<feature type="binding site" evidence="7">
    <location>
        <position position="198"/>
    </location>
    <ligand>
        <name>3-phosphoshikimate</name>
        <dbReference type="ChEBI" id="CHEBI:145989"/>
    </ligand>
</feature>
<keyword evidence="3 7" id="KW-0028">Amino-acid biosynthesis</keyword>
<comment type="caution">
    <text evidence="9">The sequence shown here is derived from an EMBL/GenBank/DDBJ whole genome shotgun (WGS) entry which is preliminary data.</text>
</comment>
<dbReference type="EC" id="2.5.1.19" evidence="7"/>
<dbReference type="Pfam" id="PF00275">
    <property type="entry name" value="EPSP_synthase"/>
    <property type="match status" value="1"/>
</dbReference>
<keyword evidence="4 7" id="KW-0808">Transferase</keyword>
<feature type="binding site" evidence="7">
    <location>
        <position position="129"/>
    </location>
    <ligand>
        <name>phosphoenolpyruvate</name>
        <dbReference type="ChEBI" id="CHEBI:58702"/>
    </ligand>
</feature>
<feature type="binding site" evidence="7">
    <location>
        <position position="419"/>
    </location>
    <ligand>
        <name>phosphoenolpyruvate</name>
        <dbReference type="ChEBI" id="CHEBI:58702"/>
    </ligand>
</feature>
<evidence type="ECO:0000256" key="4">
    <source>
        <dbReference type="ARBA" id="ARBA00022679"/>
    </source>
</evidence>
<name>A0A9D1CSA8_9FIRM</name>
<keyword evidence="7" id="KW-0963">Cytoplasm</keyword>
<comment type="function">
    <text evidence="7">Catalyzes the transfer of the enolpyruvyl moiety of phosphoenolpyruvate (PEP) to the 5-hydroxyl of shikimate-3-phosphate (S3P) to produce enolpyruvyl shikimate-3-phosphate and inorganic phosphate.</text>
</comment>
<evidence type="ECO:0000313" key="10">
    <source>
        <dbReference type="Proteomes" id="UP000886887"/>
    </source>
</evidence>
<dbReference type="Gene3D" id="3.65.10.10">
    <property type="entry name" value="Enolpyruvate transferase domain"/>
    <property type="match status" value="2"/>
</dbReference>
<dbReference type="HAMAP" id="MF_00210">
    <property type="entry name" value="EPSP_synth"/>
    <property type="match status" value="1"/>
</dbReference>
<feature type="binding site" evidence="7">
    <location>
        <position position="101"/>
    </location>
    <ligand>
        <name>phosphoenolpyruvate</name>
        <dbReference type="ChEBI" id="CHEBI:58702"/>
    </ligand>
</feature>
<dbReference type="Proteomes" id="UP000886887">
    <property type="component" value="Unassembled WGS sequence"/>
</dbReference>
<dbReference type="InterPro" id="IPR036968">
    <property type="entry name" value="Enolpyruvate_Tfrase_sf"/>
</dbReference>
<comment type="subcellular location">
    <subcellularLocation>
        <location evidence="7">Cytoplasm</location>
    </subcellularLocation>
</comment>
<feature type="binding site" evidence="7">
    <location>
        <position position="172"/>
    </location>
    <ligand>
        <name>3-phosphoshikimate</name>
        <dbReference type="ChEBI" id="CHEBI:145989"/>
    </ligand>
</feature>
<dbReference type="PANTHER" id="PTHR21090">
    <property type="entry name" value="AROM/DEHYDROQUINATE SYNTHASE"/>
    <property type="match status" value="1"/>
</dbReference>
<dbReference type="EMBL" id="DVFJ01000033">
    <property type="protein sequence ID" value="HIQ72349.1"/>
    <property type="molecule type" value="Genomic_DNA"/>
</dbReference>
<feature type="binding site" evidence="7">
    <location>
        <position position="21"/>
    </location>
    <ligand>
        <name>3-phosphoshikimate</name>
        <dbReference type="ChEBI" id="CHEBI:145989"/>
    </ligand>
</feature>
<evidence type="ECO:0000313" key="9">
    <source>
        <dbReference type="EMBL" id="HIQ72349.1"/>
    </source>
</evidence>
<feature type="binding site" evidence="7">
    <location>
        <position position="347"/>
    </location>
    <ligand>
        <name>3-phosphoshikimate</name>
        <dbReference type="ChEBI" id="CHEBI:145989"/>
    </ligand>
</feature>
<feature type="domain" description="Enolpyruvate transferase" evidence="8">
    <location>
        <begin position="7"/>
        <end position="425"/>
    </location>
</feature>
<dbReference type="CDD" id="cd01556">
    <property type="entry name" value="EPSP_synthase"/>
    <property type="match status" value="1"/>
</dbReference>
<dbReference type="InterPro" id="IPR006264">
    <property type="entry name" value="EPSP_synthase"/>
</dbReference>
<reference evidence="9" key="1">
    <citation type="submission" date="2020-10" db="EMBL/GenBank/DDBJ databases">
        <authorList>
            <person name="Gilroy R."/>
        </authorList>
    </citation>
    <scope>NUCLEOTIDE SEQUENCE</scope>
    <source>
        <strain evidence="9">ChiSxjej2B14-6234</strain>
    </source>
</reference>
<feature type="binding site" evidence="7">
    <location>
        <position position="351"/>
    </location>
    <ligand>
        <name>phosphoenolpyruvate</name>
        <dbReference type="ChEBI" id="CHEBI:58702"/>
    </ligand>
</feature>
<dbReference type="InterPro" id="IPR001986">
    <property type="entry name" value="Enolpyruvate_Tfrase_dom"/>
</dbReference>